<gene>
    <name evidence="1" type="ORF">TZ93_01762</name>
</gene>
<protein>
    <submittedName>
        <fullName evidence="1">Uncharacterized protein</fullName>
    </submittedName>
</protein>
<evidence type="ECO:0000313" key="2">
    <source>
        <dbReference type="Proteomes" id="UP000033590"/>
    </source>
</evidence>
<sequence length="85" mass="10182">MRPRKYPYKQKPLFPSTKRVVKAIRGLEALKEHYLSLPEELKPRAKTLAGEESDYVTYYDLEIVSFELRLRFRELLTFFGSIINW</sequence>
<evidence type="ECO:0000313" key="1">
    <source>
        <dbReference type="EMBL" id="KJQ71967.1"/>
    </source>
</evidence>
<organism evidence="1 2">
    <name type="scientific">Streptococcus mitis</name>
    <dbReference type="NCBI Taxonomy" id="28037"/>
    <lineage>
        <taxon>Bacteria</taxon>
        <taxon>Bacillati</taxon>
        <taxon>Bacillota</taxon>
        <taxon>Bacilli</taxon>
        <taxon>Lactobacillales</taxon>
        <taxon>Streptococcaceae</taxon>
        <taxon>Streptococcus</taxon>
        <taxon>Streptococcus mitis group</taxon>
    </lineage>
</organism>
<proteinExistence type="predicted"/>
<dbReference type="EMBL" id="JYGS01000007">
    <property type="protein sequence ID" value="KJQ71967.1"/>
    <property type="molecule type" value="Genomic_DNA"/>
</dbReference>
<dbReference type="Proteomes" id="UP000033590">
    <property type="component" value="Unassembled WGS sequence"/>
</dbReference>
<reference evidence="1 2" key="1">
    <citation type="submission" date="2015-02" db="EMBL/GenBank/DDBJ databases">
        <title>Evolution of amylase-binding proteins of oral streptococcal species.</title>
        <authorList>
            <person name="Haase E.M."/>
        </authorList>
    </citation>
    <scope>NUCLEOTIDE SEQUENCE [LARGE SCALE GENOMIC DNA]</scope>
    <source>
        <strain evidence="1 2">SK145</strain>
    </source>
</reference>
<dbReference type="AlphaFoldDB" id="A0A0F2DLS2"/>
<dbReference type="PATRIC" id="fig|28037.215.peg.1730"/>
<accession>A0A0F2DLS2</accession>
<comment type="caution">
    <text evidence="1">The sequence shown here is derived from an EMBL/GenBank/DDBJ whole genome shotgun (WGS) entry which is preliminary data.</text>
</comment>
<dbReference type="RefSeq" id="WP_045607148.1">
    <property type="nucleotide sequence ID" value="NZ_JAHZPS010000034.1"/>
</dbReference>
<name>A0A0F2DLS2_STRMT</name>